<dbReference type="EMBL" id="CP036264">
    <property type="protein sequence ID" value="QEF98650.1"/>
    <property type="molecule type" value="Genomic_DNA"/>
</dbReference>
<name>A0A5B9MF73_9BACT</name>
<feature type="domain" description="Ppx/GppA phosphatase N-terminal" evidence="2">
    <location>
        <begin position="39"/>
        <end position="328"/>
    </location>
</feature>
<feature type="domain" description="Ppx/GppA phosphatase C-terminal" evidence="3">
    <location>
        <begin position="344"/>
        <end position="489"/>
    </location>
</feature>
<dbReference type="CDD" id="cd24006">
    <property type="entry name" value="ASKHA_NBD_PPX_GppA"/>
    <property type="match status" value="1"/>
</dbReference>
<dbReference type="Gene3D" id="3.30.420.150">
    <property type="entry name" value="Exopolyphosphatase. Domain 2"/>
    <property type="match status" value="1"/>
</dbReference>
<dbReference type="Proteomes" id="UP000321353">
    <property type="component" value="Chromosome"/>
</dbReference>
<dbReference type="RefSeq" id="WP_147868163.1">
    <property type="nucleotide sequence ID" value="NZ_CP036264.1"/>
</dbReference>
<dbReference type="EC" id="3.6.1.11" evidence="4"/>
<organism evidence="4 5">
    <name type="scientific">Stieleria maiorica</name>
    <dbReference type="NCBI Taxonomy" id="2795974"/>
    <lineage>
        <taxon>Bacteria</taxon>
        <taxon>Pseudomonadati</taxon>
        <taxon>Planctomycetota</taxon>
        <taxon>Planctomycetia</taxon>
        <taxon>Pirellulales</taxon>
        <taxon>Pirellulaceae</taxon>
        <taxon>Stieleria</taxon>
    </lineage>
</organism>
<evidence type="ECO:0000313" key="4">
    <source>
        <dbReference type="EMBL" id="QEF98650.1"/>
    </source>
</evidence>
<dbReference type="Gene3D" id="3.30.420.40">
    <property type="match status" value="1"/>
</dbReference>
<dbReference type="Gene3D" id="1.10.3210.10">
    <property type="entry name" value="Hypothetical protein af1432"/>
    <property type="match status" value="1"/>
</dbReference>
<dbReference type="InterPro" id="IPR050273">
    <property type="entry name" value="GppA/Ppx_hydrolase"/>
</dbReference>
<evidence type="ECO:0000313" key="5">
    <source>
        <dbReference type="Proteomes" id="UP000321353"/>
    </source>
</evidence>
<dbReference type="InterPro" id="IPR048950">
    <property type="entry name" value="Ppx_GppA_C"/>
</dbReference>
<dbReference type="GO" id="GO:0004309">
    <property type="term" value="F:exopolyphosphatase activity"/>
    <property type="evidence" value="ECO:0007669"/>
    <property type="project" value="UniProtKB-EC"/>
</dbReference>
<dbReference type="InterPro" id="IPR043129">
    <property type="entry name" value="ATPase_NBD"/>
</dbReference>
<keyword evidence="1 4" id="KW-0378">Hydrolase</keyword>
<dbReference type="KEGG" id="smam:Mal15_27050"/>
<reference evidence="4 5" key="1">
    <citation type="submission" date="2019-02" db="EMBL/GenBank/DDBJ databases">
        <title>Planctomycetal bacteria perform biofilm scaping via a novel small molecule.</title>
        <authorList>
            <person name="Jeske O."/>
            <person name="Boedeker C."/>
            <person name="Wiegand S."/>
            <person name="Breitling P."/>
            <person name="Kallscheuer N."/>
            <person name="Jogler M."/>
            <person name="Rohde M."/>
            <person name="Petersen J."/>
            <person name="Medema M.H."/>
            <person name="Surup F."/>
            <person name="Jogler C."/>
        </authorList>
    </citation>
    <scope>NUCLEOTIDE SEQUENCE [LARGE SCALE GENOMIC DNA]</scope>
    <source>
        <strain evidence="4 5">Mal15</strain>
    </source>
</reference>
<dbReference type="PANTHER" id="PTHR30005">
    <property type="entry name" value="EXOPOLYPHOSPHATASE"/>
    <property type="match status" value="1"/>
</dbReference>
<evidence type="ECO:0000256" key="1">
    <source>
        <dbReference type="ARBA" id="ARBA00022801"/>
    </source>
</evidence>
<dbReference type="AlphaFoldDB" id="A0A5B9MF73"/>
<evidence type="ECO:0000259" key="2">
    <source>
        <dbReference type="Pfam" id="PF02541"/>
    </source>
</evidence>
<proteinExistence type="predicted"/>
<dbReference type="Pfam" id="PF02541">
    <property type="entry name" value="Ppx-GppA"/>
    <property type="match status" value="1"/>
</dbReference>
<dbReference type="Pfam" id="PF21447">
    <property type="entry name" value="Ppx-GppA_III"/>
    <property type="match status" value="1"/>
</dbReference>
<protein>
    <submittedName>
        <fullName evidence="4">Exopolyphosphatase</fullName>
        <ecNumber evidence="4">3.6.1.11</ecNumber>
    </submittedName>
</protein>
<accession>A0A5B9MF73</accession>
<dbReference type="PANTHER" id="PTHR30005:SF0">
    <property type="entry name" value="RETROGRADE REGULATION PROTEIN 2"/>
    <property type="match status" value="1"/>
</dbReference>
<dbReference type="InterPro" id="IPR003695">
    <property type="entry name" value="Ppx_GppA_N"/>
</dbReference>
<dbReference type="SUPFAM" id="SSF109604">
    <property type="entry name" value="HD-domain/PDEase-like"/>
    <property type="match status" value="1"/>
</dbReference>
<sequence>MSNSLARDPAAASVDPAPTTIQRIVAVIDIGATAIRMAVAEIHAGGKVRMLDQLVQPVQLGKEAFDTRRLSRKSIERVVSVLSQYQRVLREYGIEGTSDIRVVATSAVREASNRLAFTDRVFTATGLHVEPIDEAEVNRITYMGITPELLAHAELANGKALVFEIGGGSTEVLIVRSGNVLASNSFRLGSLRMLQAIDLARAGVDRRRALLENHINRTLTQLHDFVRSDAQMDLVAIGGDIRLATRLILDDWQPHELAVLPTEALAELTDAVLKMGDDEIVKRFGASFVEAETLGPALLSYTMVAKQFRLEHLYVSDTNLREGLLKDIAAGGSWTAEFRNQIVRSALSLGRRFHFDEMHARSVAELARKLFDQLRTEHRLDNRHEVILHVAALLHEIGMQINVRSHHKHALYIIKHSELFGLSRSELLQVGLIARYYRRAPPQPSHTDYMSLDLETRVIVGKLAAILRLATALDDTRTSRIREIECHNDGKRLMIHVPGVRDVSLEQIAMKQQSGLFRDVFGMSVALRAGET</sequence>
<dbReference type="SUPFAM" id="SSF53067">
    <property type="entry name" value="Actin-like ATPase domain"/>
    <property type="match status" value="2"/>
</dbReference>
<evidence type="ECO:0000259" key="3">
    <source>
        <dbReference type="Pfam" id="PF21447"/>
    </source>
</evidence>
<keyword evidence="5" id="KW-1185">Reference proteome</keyword>
<gene>
    <name evidence="4" type="primary">ppx</name>
    <name evidence="4" type="ORF">Mal15_27050</name>
</gene>
<dbReference type="InterPro" id="IPR030673">
    <property type="entry name" value="PyroPPase_GppA_Ppx"/>
</dbReference>
<dbReference type="PIRSF" id="PIRSF001267">
    <property type="entry name" value="Pyrophosphatase_GppA_Ppx"/>
    <property type="match status" value="1"/>
</dbReference>